<evidence type="ECO:0000313" key="2">
    <source>
        <dbReference type="Proteomes" id="UP000580250"/>
    </source>
</evidence>
<dbReference type="PANTHER" id="PTHR10316:SF40">
    <property type="entry name" value="LD27118P"/>
    <property type="match status" value="1"/>
</dbReference>
<protein>
    <submittedName>
        <fullName evidence="1">Uncharacterized protein</fullName>
    </submittedName>
</protein>
<name>A0A6V7XPZ7_MELEN</name>
<dbReference type="EMBL" id="CAJEWN010002002">
    <property type="protein sequence ID" value="CAD2201389.1"/>
    <property type="molecule type" value="Genomic_DNA"/>
</dbReference>
<comment type="caution">
    <text evidence="1">The sequence shown here is derived from an EMBL/GenBank/DDBJ whole genome shotgun (WGS) entry which is preliminary data.</text>
</comment>
<evidence type="ECO:0000313" key="1">
    <source>
        <dbReference type="EMBL" id="CAD2201389.1"/>
    </source>
</evidence>
<proteinExistence type="predicted"/>
<dbReference type="OrthoDB" id="66881at2759"/>
<organism evidence="1 2">
    <name type="scientific">Meloidogyne enterolobii</name>
    <name type="common">Root-knot nematode worm</name>
    <name type="synonym">Meloidogyne mayaguensis</name>
    <dbReference type="NCBI Taxonomy" id="390850"/>
    <lineage>
        <taxon>Eukaryota</taxon>
        <taxon>Metazoa</taxon>
        <taxon>Ecdysozoa</taxon>
        <taxon>Nematoda</taxon>
        <taxon>Chromadorea</taxon>
        <taxon>Rhabditida</taxon>
        <taxon>Tylenchina</taxon>
        <taxon>Tylenchomorpha</taxon>
        <taxon>Tylenchoidea</taxon>
        <taxon>Meloidogynidae</taxon>
        <taxon>Meloidogyninae</taxon>
        <taxon>Meloidogyne</taxon>
    </lineage>
</organism>
<dbReference type="InterPro" id="IPR036034">
    <property type="entry name" value="PDZ_sf"/>
</dbReference>
<sequence>MEEYDIVVEDGLLFLNKITDGIRENCEIFVKTSLNSLPRMIKKLRDPKYLCVMKEESWEEMLAELTEKLEENEDVEEVTNVILTSIDKWGKGIHQVNKKLVSKDKEEIKKPVANDNVEANKTKEGKKLEPIFTANPAELKGEIINVRLNKAELSGIFYNGMDGTRARDEFIQVENVVPDFKDFLPGFPTRRYSFGGIVPHISGFIPGDIIVYVNRECMLGATLKNYLKRVNSFSDSAIINFQLCRGYAMQKKKIQLIRGKDYSGYFSFITGGSPAWCYLLFDEDKKEVLLEKVKPGTMDIKEFKEYGEVLYSGLGKDPPQDIIDKLIEEYGIKHVYTLSQTIENLFDPIISITLQKIRVVFSETLKNFGMSGNASVTIGQ</sequence>
<dbReference type="GO" id="GO:0007165">
    <property type="term" value="P:signal transduction"/>
    <property type="evidence" value="ECO:0007669"/>
    <property type="project" value="TreeGrafter"/>
</dbReference>
<dbReference type="PANTHER" id="PTHR10316">
    <property type="entry name" value="MEMBRANE ASSOCIATED GUANYLATE KINASE-RELATED"/>
    <property type="match status" value="1"/>
</dbReference>
<dbReference type="Gene3D" id="2.30.42.10">
    <property type="match status" value="1"/>
</dbReference>
<dbReference type="Proteomes" id="UP000580250">
    <property type="component" value="Unassembled WGS sequence"/>
</dbReference>
<accession>A0A6V7XPZ7</accession>
<dbReference type="AlphaFoldDB" id="A0A6V7XPZ7"/>
<gene>
    <name evidence="1" type="ORF">MENT_LOCUS54934</name>
</gene>
<reference evidence="1 2" key="1">
    <citation type="submission" date="2020-08" db="EMBL/GenBank/DDBJ databases">
        <authorList>
            <person name="Koutsovoulos G."/>
            <person name="Danchin GJ E."/>
        </authorList>
    </citation>
    <scope>NUCLEOTIDE SEQUENCE [LARGE SCALE GENOMIC DNA]</scope>
</reference>
<dbReference type="GO" id="GO:0005737">
    <property type="term" value="C:cytoplasm"/>
    <property type="evidence" value="ECO:0007669"/>
    <property type="project" value="TreeGrafter"/>
</dbReference>